<dbReference type="AlphaFoldDB" id="A0A9Q8URF4"/>
<evidence type="ECO:0000256" key="1">
    <source>
        <dbReference type="SAM" id="MobiDB-lite"/>
    </source>
</evidence>
<name>A0A9Q8URF4_PASFU</name>
<organism evidence="2 3">
    <name type="scientific">Passalora fulva</name>
    <name type="common">Tomato leaf mold</name>
    <name type="synonym">Cladosporium fulvum</name>
    <dbReference type="NCBI Taxonomy" id="5499"/>
    <lineage>
        <taxon>Eukaryota</taxon>
        <taxon>Fungi</taxon>
        <taxon>Dikarya</taxon>
        <taxon>Ascomycota</taxon>
        <taxon>Pezizomycotina</taxon>
        <taxon>Dothideomycetes</taxon>
        <taxon>Dothideomycetidae</taxon>
        <taxon>Mycosphaerellales</taxon>
        <taxon>Mycosphaerellaceae</taxon>
        <taxon>Fulvia</taxon>
    </lineage>
</organism>
<feature type="region of interest" description="Disordered" evidence="1">
    <location>
        <begin position="123"/>
        <end position="189"/>
    </location>
</feature>
<dbReference type="KEGG" id="ffu:CLAFUR5_10671"/>
<sequence>MADKPVPSIEAPPREVAVGSTWVHCYNKKVWPVEFHVPAILLGRHKYVWVTNETLQEYDPNYDYAAECEVFEQPDVQKHDSEEIRDEKLRRMAFKVEAPDLNDHSYWHNYILSESEVRRLQRKRNRQYSEDSDDAEIASAKRRSQSSSTSPEYGGEWYGRTTRSSNARSTQLPTPKTTPKTTPNGKQVSTEIIEISDQEESDEEDSIIVVRPSTKLDHSTKGSVEGHSKIVRARPSSKGMSPPQMTDKECRILIGDNGQSVIARRARCAESGYLKPLEQYDDKRREHTIDLNESKRAVQLKLTNADLTGIWDYLWRGDLGLKFLKDPDDYQPFGKLSDARKEEAAIQLAFAFVTATKLQLVGLQDLVEKKLNALYPLPPIALLAVALILTRAPPMDDHSDAEEKVVNWLVGSVASQFWNLAKNHAGALQRLLHDNDDLREAVFHKMQINADEGLEGCDEL</sequence>
<gene>
    <name evidence="2" type="ORF">CLAFUR5_10671</name>
</gene>
<dbReference type="OrthoDB" id="3825471at2759"/>
<protein>
    <submittedName>
        <fullName evidence="2">Uncharacterized protein</fullName>
    </submittedName>
</protein>
<dbReference type="GeneID" id="71990549"/>
<dbReference type="OMA" id="DYASECE"/>
<evidence type="ECO:0000313" key="3">
    <source>
        <dbReference type="Proteomes" id="UP000756132"/>
    </source>
</evidence>
<dbReference type="EMBL" id="CP090169">
    <property type="protein sequence ID" value="UJO19675.1"/>
    <property type="molecule type" value="Genomic_DNA"/>
</dbReference>
<feature type="compositionally biased region" description="Low complexity" evidence="1">
    <location>
        <begin position="173"/>
        <end position="183"/>
    </location>
</feature>
<accession>A0A9Q8URF4</accession>
<reference evidence="2" key="1">
    <citation type="submission" date="2021-12" db="EMBL/GenBank/DDBJ databases">
        <authorList>
            <person name="Zaccaron A."/>
            <person name="Stergiopoulos I."/>
        </authorList>
    </citation>
    <scope>NUCLEOTIDE SEQUENCE</scope>
    <source>
        <strain evidence="2">Race5_Kim</strain>
    </source>
</reference>
<evidence type="ECO:0000313" key="2">
    <source>
        <dbReference type="EMBL" id="UJO19675.1"/>
    </source>
</evidence>
<proteinExistence type="predicted"/>
<keyword evidence="3" id="KW-1185">Reference proteome</keyword>
<dbReference type="RefSeq" id="XP_047764041.1">
    <property type="nucleotide sequence ID" value="XM_047909819.1"/>
</dbReference>
<reference evidence="2" key="2">
    <citation type="journal article" date="2022" name="Microb. Genom.">
        <title>A chromosome-scale genome assembly of the tomato pathogen Cladosporium fulvum reveals a compartmentalized genome architecture and the presence of a dispensable chromosome.</title>
        <authorList>
            <person name="Zaccaron A.Z."/>
            <person name="Chen L.H."/>
            <person name="Samaras A."/>
            <person name="Stergiopoulos I."/>
        </authorList>
    </citation>
    <scope>NUCLEOTIDE SEQUENCE</scope>
    <source>
        <strain evidence="2">Race5_Kim</strain>
    </source>
</reference>
<feature type="compositionally biased region" description="Polar residues" evidence="1">
    <location>
        <begin position="161"/>
        <end position="172"/>
    </location>
</feature>
<dbReference type="Proteomes" id="UP000756132">
    <property type="component" value="Chromosome 7"/>
</dbReference>